<feature type="transmembrane region" description="Helical" evidence="5">
    <location>
        <begin position="69"/>
        <end position="88"/>
    </location>
</feature>
<dbReference type="Proteomes" id="UP000050430">
    <property type="component" value="Unassembled WGS sequence"/>
</dbReference>
<accession>A0A0P6X523</accession>
<proteinExistence type="predicted"/>
<keyword evidence="7" id="KW-1185">Reference proteome</keyword>
<dbReference type="RefSeq" id="WP_062420860.1">
    <property type="nucleotide sequence ID" value="NZ_BBYA01000006.1"/>
</dbReference>
<evidence type="ECO:0000256" key="2">
    <source>
        <dbReference type="ARBA" id="ARBA00022692"/>
    </source>
</evidence>
<sequence length="112" mass="12194">MANQTYVPGGDITSDDKLWGLLSYLLTPIVPIIVLLMEDKKARPYIKYAAVQGLAIGILIVIMAALSFLIIPGCLAGLLGIYAIYLAIKSYQGEYTVIPVVTDFCKKQGWIA</sequence>
<evidence type="ECO:0000256" key="3">
    <source>
        <dbReference type="ARBA" id="ARBA00022989"/>
    </source>
</evidence>
<name>A0A0P6X523_9CHLR</name>
<reference evidence="6 7" key="1">
    <citation type="submission" date="2015-07" db="EMBL/GenBank/DDBJ databases">
        <title>Genome sequence of Leptolinea tardivitalis DSM 16556.</title>
        <authorList>
            <person name="Hemp J."/>
            <person name="Ward L.M."/>
            <person name="Pace L.A."/>
            <person name="Fischer W.W."/>
        </authorList>
    </citation>
    <scope>NUCLEOTIDE SEQUENCE [LARGE SCALE GENOMIC DNA]</scope>
    <source>
        <strain evidence="6 7">YMTK-2</strain>
    </source>
</reference>
<protein>
    <recommendedName>
        <fullName evidence="8">Chloroplast import component protein (Tic20)</fullName>
    </recommendedName>
</protein>
<dbReference type="AlphaFoldDB" id="A0A0P6X523"/>
<feature type="transmembrane region" description="Helical" evidence="5">
    <location>
        <begin position="18"/>
        <end position="38"/>
    </location>
</feature>
<dbReference type="InterPro" id="IPR019109">
    <property type="entry name" value="MamF_MmsF"/>
</dbReference>
<evidence type="ECO:0000313" key="6">
    <source>
        <dbReference type="EMBL" id="KPL69958.1"/>
    </source>
</evidence>
<dbReference type="Pfam" id="PF09685">
    <property type="entry name" value="MamF_MmsF"/>
    <property type="match status" value="1"/>
</dbReference>
<keyword evidence="3 5" id="KW-1133">Transmembrane helix</keyword>
<dbReference type="STRING" id="229920.ADM99_16685"/>
<evidence type="ECO:0000313" key="7">
    <source>
        <dbReference type="Proteomes" id="UP000050430"/>
    </source>
</evidence>
<organism evidence="6 7">
    <name type="scientific">Leptolinea tardivitalis</name>
    <dbReference type="NCBI Taxonomy" id="229920"/>
    <lineage>
        <taxon>Bacteria</taxon>
        <taxon>Bacillati</taxon>
        <taxon>Chloroflexota</taxon>
        <taxon>Anaerolineae</taxon>
        <taxon>Anaerolineales</taxon>
        <taxon>Anaerolineaceae</taxon>
        <taxon>Leptolinea</taxon>
    </lineage>
</organism>
<comment type="subcellular location">
    <subcellularLocation>
        <location evidence="1">Membrane</location>
        <topology evidence="1">Multi-pass membrane protein</topology>
    </subcellularLocation>
</comment>
<evidence type="ECO:0000256" key="4">
    <source>
        <dbReference type="ARBA" id="ARBA00023136"/>
    </source>
</evidence>
<comment type="caution">
    <text evidence="6">The sequence shown here is derived from an EMBL/GenBank/DDBJ whole genome shotgun (WGS) entry which is preliminary data.</text>
</comment>
<evidence type="ECO:0000256" key="1">
    <source>
        <dbReference type="ARBA" id="ARBA00004141"/>
    </source>
</evidence>
<dbReference type="EMBL" id="LGCK01000015">
    <property type="protein sequence ID" value="KPL69958.1"/>
    <property type="molecule type" value="Genomic_DNA"/>
</dbReference>
<evidence type="ECO:0008006" key="8">
    <source>
        <dbReference type="Google" id="ProtNLM"/>
    </source>
</evidence>
<gene>
    <name evidence="6" type="ORF">ADM99_16685</name>
</gene>
<dbReference type="OrthoDB" id="162763at2"/>
<keyword evidence="2 5" id="KW-0812">Transmembrane</keyword>
<evidence type="ECO:0000256" key="5">
    <source>
        <dbReference type="SAM" id="Phobius"/>
    </source>
</evidence>
<feature type="transmembrane region" description="Helical" evidence="5">
    <location>
        <begin position="45"/>
        <end position="63"/>
    </location>
</feature>
<keyword evidence="4 5" id="KW-0472">Membrane</keyword>